<evidence type="ECO:0000313" key="2">
    <source>
        <dbReference type="Proteomes" id="UP000798662"/>
    </source>
</evidence>
<protein>
    <submittedName>
        <fullName evidence="1">Uncharacterized protein</fullName>
    </submittedName>
</protein>
<gene>
    <name evidence="1" type="ORF">I4F81_007487</name>
</gene>
<evidence type="ECO:0000313" key="1">
    <source>
        <dbReference type="EMBL" id="KAK1864951.1"/>
    </source>
</evidence>
<dbReference type="EMBL" id="CM020619">
    <property type="protein sequence ID" value="KAK1864951.1"/>
    <property type="molecule type" value="Genomic_DNA"/>
</dbReference>
<comment type="caution">
    <text evidence="1">The sequence shown here is derived from an EMBL/GenBank/DDBJ whole genome shotgun (WGS) entry which is preliminary data.</text>
</comment>
<name>A0ACC3C5B9_PYRYE</name>
<reference evidence="1" key="1">
    <citation type="submission" date="2019-11" db="EMBL/GenBank/DDBJ databases">
        <title>Nori genome reveals adaptations in red seaweeds to the harsh intertidal environment.</title>
        <authorList>
            <person name="Wang D."/>
            <person name="Mao Y."/>
        </authorList>
    </citation>
    <scope>NUCLEOTIDE SEQUENCE</scope>
    <source>
        <tissue evidence="1">Gametophyte</tissue>
    </source>
</reference>
<keyword evidence="2" id="KW-1185">Reference proteome</keyword>
<accession>A0ACC3C5B9</accession>
<sequence>MFFISLGDPQLQCTPRERGGGGGPDGDDKRGAGVPSPPRAPRVGGLEPERRHPLNAAPERPGAPYTLLLLANSLRAHANAALGVAAETAARLDTPLLALTVVDAAAAGLAVRHHAWVTAGHEELAASLAARGVRLVVAVGPTVAVTAAAAAGAAALVTDWGYLREELAVRRAVGAAVGVAAVGVEANVVVPVAVASDHEEFAARTLRPKLMGALDSWLLPPPELPVAKASGMPPAAAAIDVAAWRTPDGRRVRVVDPSDWEATVASLDGVDRGAPPVSPAAVAEGAAPAPGEAAARATLCDFVDHRLEAYAERRNEPADSAQSGLSPYLRHGLLSPVDCVLAARGAAAAAPRGGSTALRSGVASFVEELVVRRELAVNLVTYCDRYDAVEGLASWARTTLADHAGDKRDVLYERAVLERGATADPYWNAAQRQMVLTGRMHGYMRMFWAKKILEWTPSPDVAFSIALALNNRWALDGADPNSVAGIAWAVGGKHDHGWAERPVFGKVRYMNEAGLRRKFRIDAYVAKVDALTQRVGGMPPGMADGEAPLGRGGGQAQLGVGGAGVAGIKRPRQAAAKKVETGDAEPAGTAAQGRGRLARLPAGAAVTGAAATGAKAATAAAVPRRRAARQATLGDVGVRGAARQPGASDGPPPPVARKKRKA</sequence>
<dbReference type="Proteomes" id="UP000798662">
    <property type="component" value="Chromosome 2"/>
</dbReference>
<organism evidence="1 2">
    <name type="scientific">Pyropia yezoensis</name>
    <name type="common">Susabi-nori</name>
    <name type="synonym">Porphyra yezoensis</name>
    <dbReference type="NCBI Taxonomy" id="2788"/>
    <lineage>
        <taxon>Eukaryota</taxon>
        <taxon>Rhodophyta</taxon>
        <taxon>Bangiophyceae</taxon>
        <taxon>Bangiales</taxon>
        <taxon>Bangiaceae</taxon>
        <taxon>Pyropia</taxon>
    </lineage>
</organism>
<proteinExistence type="predicted"/>